<dbReference type="Gene3D" id="1.10.10.2840">
    <property type="entry name" value="PucR C-terminal helix-turn-helix domain"/>
    <property type="match status" value="1"/>
</dbReference>
<dbReference type="Proteomes" id="UP000245590">
    <property type="component" value="Unassembled WGS sequence"/>
</dbReference>
<protein>
    <recommendedName>
        <fullName evidence="5">PucR family transcriptional regulator</fullName>
    </recommendedName>
</protein>
<dbReference type="OrthoDB" id="8450798at2"/>
<dbReference type="Gene3D" id="3.40.50.720">
    <property type="entry name" value="NAD(P)-binding Rossmann-like Domain"/>
    <property type="match status" value="1"/>
</dbReference>
<dbReference type="Pfam" id="PF01370">
    <property type="entry name" value="Epimerase"/>
    <property type="match status" value="1"/>
</dbReference>
<dbReference type="AlphaFoldDB" id="A0A2U2RNC7"/>
<dbReference type="InterPro" id="IPR042070">
    <property type="entry name" value="PucR_C-HTH_sf"/>
</dbReference>
<dbReference type="PANTHER" id="PTHR33744">
    <property type="entry name" value="CARBOHYDRATE DIACID REGULATOR"/>
    <property type="match status" value="1"/>
</dbReference>
<dbReference type="InterPro" id="IPR025736">
    <property type="entry name" value="PucR_C-HTH_dom"/>
</dbReference>
<name>A0A2U2RNC7_9MICO</name>
<dbReference type="Pfam" id="PF13556">
    <property type="entry name" value="HTH_30"/>
    <property type="match status" value="1"/>
</dbReference>
<dbReference type="SUPFAM" id="SSF51735">
    <property type="entry name" value="NAD(P)-binding Rossmann-fold domains"/>
    <property type="match status" value="1"/>
</dbReference>
<evidence type="ECO:0000259" key="2">
    <source>
        <dbReference type="Pfam" id="PF13556"/>
    </source>
</evidence>
<reference evidence="3 4" key="1">
    <citation type="submission" date="2018-05" db="EMBL/GenBank/DDBJ databases">
        <title>Brachybacterium sp. M1HQ-2T, whole genome shotgun sequence.</title>
        <authorList>
            <person name="Tuo L."/>
        </authorList>
    </citation>
    <scope>NUCLEOTIDE SEQUENCE [LARGE SCALE GENOMIC DNA]</scope>
    <source>
        <strain evidence="3 4">M1HQ-2</strain>
    </source>
</reference>
<dbReference type="InterPro" id="IPR036291">
    <property type="entry name" value="NAD(P)-bd_dom_sf"/>
</dbReference>
<feature type="domain" description="NAD-dependent epimerase/dehydratase" evidence="1">
    <location>
        <begin position="12"/>
        <end position="45"/>
    </location>
</feature>
<feature type="domain" description="PucR C-terminal helix-turn-helix" evidence="2">
    <location>
        <begin position="165"/>
        <end position="223"/>
    </location>
</feature>
<comment type="caution">
    <text evidence="3">The sequence shown here is derived from an EMBL/GenBank/DDBJ whole genome shotgun (WGS) entry which is preliminary data.</text>
</comment>
<proteinExistence type="predicted"/>
<dbReference type="InterPro" id="IPR001509">
    <property type="entry name" value="Epimerase_deHydtase"/>
</dbReference>
<dbReference type="EMBL" id="QFKX01000001">
    <property type="protein sequence ID" value="PWH07379.1"/>
    <property type="molecule type" value="Genomic_DNA"/>
</dbReference>
<evidence type="ECO:0000313" key="4">
    <source>
        <dbReference type="Proteomes" id="UP000245590"/>
    </source>
</evidence>
<evidence type="ECO:0008006" key="5">
    <source>
        <dbReference type="Google" id="ProtNLM"/>
    </source>
</evidence>
<sequence>MGTEETSRRLRVLVAGANGYLGRHLVTEFAARGHEVRCLVRRPEALSQPGRGGAPPLAGLELDVRTGAADGVDGAREPGEVRERLEEIVERFEVTVGLSDPAPLAEFRTAREQARIAGERGTGLVRFADVTAGSVLTALGAEGPVIARAALDPLIRHDVEHGTDLLGTLRTWLAQDAQLHQTAEALGIHRHTMRARIQQIERVLGRDLRSFEARAEVWAALRALG</sequence>
<dbReference type="InterPro" id="IPR051448">
    <property type="entry name" value="CdaR-like_regulators"/>
</dbReference>
<gene>
    <name evidence="3" type="ORF">DEO23_01680</name>
</gene>
<organism evidence="3 4">
    <name type="scientific">Brachybacterium endophyticum</name>
    <dbReference type="NCBI Taxonomy" id="2182385"/>
    <lineage>
        <taxon>Bacteria</taxon>
        <taxon>Bacillati</taxon>
        <taxon>Actinomycetota</taxon>
        <taxon>Actinomycetes</taxon>
        <taxon>Micrococcales</taxon>
        <taxon>Dermabacteraceae</taxon>
        <taxon>Brachybacterium</taxon>
    </lineage>
</organism>
<dbReference type="PANTHER" id="PTHR33744:SF1">
    <property type="entry name" value="DNA-BINDING TRANSCRIPTIONAL ACTIVATOR ADER"/>
    <property type="match status" value="1"/>
</dbReference>
<dbReference type="RefSeq" id="WP_109274264.1">
    <property type="nucleotide sequence ID" value="NZ_QFKX01000001.1"/>
</dbReference>
<evidence type="ECO:0000313" key="3">
    <source>
        <dbReference type="EMBL" id="PWH07379.1"/>
    </source>
</evidence>
<accession>A0A2U2RNC7</accession>
<keyword evidence="4" id="KW-1185">Reference proteome</keyword>
<evidence type="ECO:0000259" key="1">
    <source>
        <dbReference type="Pfam" id="PF01370"/>
    </source>
</evidence>